<feature type="transmembrane region" description="Helical" evidence="1">
    <location>
        <begin position="541"/>
        <end position="560"/>
    </location>
</feature>
<proteinExistence type="predicted"/>
<gene>
    <name evidence="2" type="ORF">QR46_3614</name>
</gene>
<feature type="transmembrane region" description="Helical" evidence="1">
    <location>
        <begin position="100"/>
        <end position="119"/>
    </location>
</feature>
<feature type="transmembrane region" description="Helical" evidence="1">
    <location>
        <begin position="346"/>
        <end position="365"/>
    </location>
</feature>
<evidence type="ECO:0000313" key="2">
    <source>
        <dbReference type="EMBL" id="KWX12405.1"/>
    </source>
</evidence>
<dbReference type="EMBL" id="JXTI01000119">
    <property type="protein sequence ID" value="KWX12405.1"/>
    <property type="molecule type" value="Genomic_DNA"/>
</dbReference>
<feature type="transmembrane region" description="Helical" evidence="1">
    <location>
        <begin position="70"/>
        <end position="94"/>
    </location>
</feature>
<feature type="transmembrane region" description="Helical" evidence="1">
    <location>
        <begin position="184"/>
        <end position="205"/>
    </location>
</feature>
<sequence>MPSIMGAKMNTFLSYVVAVVRDPYLFEFNPKISDFQKEADKQHKRQHKSPAFFNTVPHDARGHNTCYEALYVLLNYLHHITNFFMFIVLVQHLGIQMVNVFAILYCFQEIVILAPVYAISRVAHVSLTRLIQGGRPLSFVAYAWTYILLSLIVTTVVAALCTLLRDTLLSYLLGDLAPWCLKVYMTSVWIDATVVTVSICMQHILMAEERSVLLLGALAAKEFAKIFVFIVYIFYLSMSMARNASYWTGEFNESIKLPTSEFFHDAILYSTKPGDVSSATTMQELMLLLNPHYIQQENSEASQLIMKVHLYSYHISILFSSCTFILVSACLLAYRTREMGWAHYKKDPIVVSCTPFMYGLLVLFSDGKGLVATIKHLVISWIPVYLDRISILVPLLTMCITSRQQIMAAERSTLKMMQLTLFRLLYDTYNSLSLSIVELFTAAIVRAHTEHAYKIEVRIKRCVMILCIVLSVGCYPVMIRLNKVVTIFKQFNYNWLTPVEKLWIDEIYNNSGTLVMQDVNNVLIGAHTLLVMHLLMDQKIITIYLLSLARFFFCFILMFSSIKSPTSRFTSIQELAICNIIMSIISVLGLILSSSKYDIS</sequence>
<feature type="transmembrane region" description="Helical" evidence="1">
    <location>
        <begin position="212"/>
        <end position="235"/>
    </location>
</feature>
<dbReference type="OrthoDB" id="10256583at2759"/>
<feature type="transmembrane region" description="Helical" evidence="1">
    <location>
        <begin position="377"/>
        <end position="400"/>
    </location>
</feature>
<feature type="transmembrane region" description="Helical" evidence="1">
    <location>
        <begin position="463"/>
        <end position="481"/>
    </location>
</feature>
<comment type="caution">
    <text evidence="2">The sequence shown here is derived from an EMBL/GenBank/DDBJ whole genome shotgun (WGS) entry which is preliminary data.</text>
</comment>
<name>A0A132NQP0_GIAIN</name>
<reference evidence="2 3" key="1">
    <citation type="journal article" date="2015" name="Mol. Biochem. Parasitol.">
        <title>Identification of polymorphic genes for use in assemblage B genotyping assays through comparative genomics of multiple assemblage B Giardia duodenalis isolates.</title>
        <authorList>
            <person name="Wielinga C."/>
            <person name="Thompson R.C."/>
            <person name="Monis P."/>
            <person name="Ryan U."/>
        </authorList>
    </citation>
    <scope>NUCLEOTIDE SEQUENCE [LARGE SCALE GENOMIC DNA]</scope>
    <source>
        <strain evidence="2 3">BAH15c1</strain>
    </source>
</reference>
<dbReference type="AlphaFoldDB" id="A0A132NQP0"/>
<evidence type="ECO:0000313" key="3">
    <source>
        <dbReference type="Proteomes" id="UP000070089"/>
    </source>
</evidence>
<dbReference type="VEuPathDB" id="GiardiaDB:QR46_3614"/>
<feature type="transmembrane region" description="Helical" evidence="1">
    <location>
        <begin position="139"/>
        <end position="164"/>
    </location>
</feature>
<feature type="transmembrane region" description="Helical" evidence="1">
    <location>
        <begin position="311"/>
        <end position="334"/>
    </location>
</feature>
<dbReference type="Proteomes" id="UP000070089">
    <property type="component" value="Unassembled WGS sequence"/>
</dbReference>
<evidence type="ECO:0000256" key="1">
    <source>
        <dbReference type="SAM" id="Phobius"/>
    </source>
</evidence>
<accession>A0A132NQP0</accession>
<organism evidence="2 3">
    <name type="scientific">Giardia duodenalis assemblage B</name>
    <dbReference type="NCBI Taxonomy" id="1394984"/>
    <lineage>
        <taxon>Eukaryota</taxon>
        <taxon>Metamonada</taxon>
        <taxon>Diplomonadida</taxon>
        <taxon>Hexamitidae</taxon>
        <taxon>Giardiinae</taxon>
        <taxon>Giardia</taxon>
    </lineage>
</organism>
<feature type="transmembrane region" description="Helical" evidence="1">
    <location>
        <begin position="572"/>
        <end position="592"/>
    </location>
</feature>
<keyword evidence="1" id="KW-0812">Transmembrane</keyword>
<protein>
    <submittedName>
        <fullName evidence="2">Uncharacterized protein</fullName>
    </submittedName>
</protein>
<keyword evidence="1" id="KW-1133">Transmembrane helix</keyword>
<keyword evidence="1" id="KW-0472">Membrane</keyword>